<dbReference type="InterPro" id="IPR029063">
    <property type="entry name" value="SAM-dependent_MTases_sf"/>
</dbReference>
<dbReference type="Pfam" id="PF06325">
    <property type="entry name" value="PrmA"/>
    <property type="match status" value="1"/>
</dbReference>
<dbReference type="GO" id="GO:0005840">
    <property type="term" value="C:ribosome"/>
    <property type="evidence" value="ECO:0007669"/>
    <property type="project" value="UniProtKB-KW"/>
</dbReference>
<dbReference type="EC" id="2.1.1.-" evidence="6"/>
<comment type="similarity">
    <text evidence="1 6">Belongs to the methyltransferase superfamily. PrmA family.</text>
</comment>
<proteinExistence type="inferred from homology"/>
<dbReference type="GO" id="GO:0008276">
    <property type="term" value="F:protein methyltransferase activity"/>
    <property type="evidence" value="ECO:0007669"/>
    <property type="project" value="UniProtKB-UniRule"/>
</dbReference>
<comment type="subcellular location">
    <subcellularLocation>
        <location evidence="6">Cytoplasm</location>
    </subcellularLocation>
</comment>
<dbReference type="CDD" id="cd02440">
    <property type="entry name" value="AdoMet_MTases"/>
    <property type="match status" value="1"/>
</dbReference>
<feature type="binding site" evidence="6">
    <location>
        <position position="172"/>
    </location>
    <ligand>
        <name>S-adenosyl-L-methionine</name>
        <dbReference type="ChEBI" id="CHEBI:59789"/>
    </ligand>
</feature>
<dbReference type="PANTHER" id="PTHR43648">
    <property type="entry name" value="ELECTRON TRANSFER FLAVOPROTEIN BETA SUBUNIT LYSINE METHYLTRANSFERASE"/>
    <property type="match status" value="1"/>
</dbReference>
<evidence type="ECO:0000313" key="8">
    <source>
        <dbReference type="Proteomes" id="UP000824130"/>
    </source>
</evidence>
<dbReference type="PANTHER" id="PTHR43648:SF1">
    <property type="entry name" value="ELECTRON TRANSFER FLAVOPROTEIN BETA SUBUNIT LYSINE METHYLTRANSFERASE"/>
    <property type="match status" value="1"/>
</dbReference>
<evidence type="ECO:0000256" key="6">
    <source>
        <dbReference type="HAMAP-Rule" id="MF_00735"/>
    </source>
</evidence>
<keyword evidence="5 6" id="KW-0949">S-adenosyl-L-methionine</keyword>
<evidence type="ECO:0000256" key="2">
    <source>
        <dbReference type="ARBA" id="ARBA00022490"/>
    </source>
</evidence>
<dbReference type="InterPro" id="IPR004498">
    <property type="entry name" value="Ribosomal_PrmA_MeTrfase"/>
</dbReference>
<dbReference type="EMBL" id="DVOB01000099">
    <property type="protein sequence ID" value="HIU95947.1"/>
    <property type="molecule type" value="Genomic_DNA"/>
</dbReference>
<keyword evidence="4 6" id="KW-0808">Transferase</keyword>
<reference evidence="7" key="2">
    <citation type="journal article" date="2021" name="PeerJ">
        <title>Extensive microbial diversity within the chicken gut microbiome revealed by metagenomics and culture.</title>
        <authorList>
            <person name="Gilroy R."/>
            <person name="Ravi A."/>
            <person name="Getino M."/>
            <person name="Pursley I."/>
            <person name="Horton D.L."/>
            <person name="Alikhan N.F."/>
            <person name="Baker D."/>
            <person name="Gharbi K."/>
            <person name="Hall N."/>
            <person name="Watson M."/>
            <person name="Adriaenssens E.M."/>
            <person name="Foster-Nyarko E."/>
            <person name="Jarju S."/>
            <person name="Secka A."/>
            <person name="Antonio M."/>
            <person name="Oren A."/>
            <person name="Chaudhuri R.R."/>
            <person name="La Ragione R."/>
            <person name="Hildebrand F."/>
            <person name="Pallen M.J."/>
        </authorList>
    </citation>
    <scope>NUCLEOTIDE SEQUENCE</scope>
    <source>
        <strain evidence="7">ChiSjej4B22-8349</strain>
    </source>
</reference>
<evidence type="ECO:0000256" key="5">
    <source>
        <dbReference type="ARBA" id="ARBA00022691"/>
    </source>
</evidence>
<feature type="binding site" evidence="6">
    <location>
        <position position="196"/>
    </location>
    <ligand>
        <name>S-adenosyl-L-methionine</name>
        <dbReference type="ChEBI" id="CHEBI:59789"/>
    </ligand>
</feature>
<evidence type="ECO:0000256" key="1">
    <source>
        <dbReference type="ARBA" id="ARBA00009741"/>
    </source>
</evidence>
<keyword evidence="2 6" id="KW-0963">Cytoplasm</keyword>
<dbReference type="InterPro" id="IPR050078">
    <property type="entry name" value="Ribosomal_L11_MeTrfase_PrmA"/>
</dbReference>
<dbReference type="Proteomes" id="UP000824130">
    <property type="component" value="Unassembled WGS sequence"/>
</dbReference>
<comment type="function">
    <text evidence="6">Methylates ribosomal protein L11.</text>
</comment>
<comment type="catalytic activity">
    <reaction evidence="6">
        <text>L-lysyl-[protein] + 3 S-adenosyl-L-methionine = N(6),N(6),N(6)-trimethyl-L-lysyl-[protein] + 3 S-adenosyl-L-homocysteine + 3 H(+)</text>
        <dbReference type="Rhea" id="RHEA:54192"/>
        <dbReference type="Rhea" id="RHEA-COMP:9752"/>
        <dbReference type="Rhea" id="RHEA-COMP:13826"/>
        <dbReference type="ChEBI" id="CHEBI:15378"/>
        <dbReference type="ChEBI" id="CHEBI:29969"/>
        <dbReference type="ChEBI" id="CHEBI:57856"/>
        <dbReference type="ChEBI" id="CHEBI:59789"/>
        <dbReference type="ChEBI" id="CHEBI:61961"/>
    </reaction>
</comment>
<feature type="binding site" evidence="6">
    <location>
        <position position="261"/>
    </location>
    <ligand>
        <name>S-adenosyl-L-methionine</name>
        <dbReference type="ChEBI" id="CHEBI:59789"/>
    </ligand>
</feature>
<dbReference type="PIRSF" id="PIRSF000401">
    <property type="entry name" value="RPL11_MTase"/>
    <property type="match status" value="1"/>
</dbReference>
<evidence type="ECO:0000313" key="7">
    <source>
        <dbReference type="EMBL" id="HIU95947.1"/>
    </source>
</evidence>
<gene>
    <name evidence="6 7" type="primary">prmA</name>
    <name evidence="7" type="ORF">IAD25_04460</name>
</gene>
<reference evidence="7" key="1">
    <citation type="submission" date="2020-10" db="EMBL/GenBank/DDBJ databases">
        <authorList>
            <person name="Gilroy R."/>
        </authorList>
    </citation>
    <scope>NUCLEOTIDE SEQUENCE</scope>
    <source>
        <strain evidence="7">ChiSjej4B22-8349</strain>
    </source>
</reference>
<dbReference type="Gene3D" id="3.40.50.150">
    <property type="entry name" value="Vaccinia Virus protein VP39"/>
    <property type="match status" value="1"/>
</dbReference>
<accession>A0A9D1N739</accession>
<name>A0A9D1N739_9FIRM</name>
<dbReference type="NCBIfam" id="TIGR00406">
    <property type="entry name" value="prmA"/>
    <property type="match status" value="1"/>
</dbReference>
<keyword evidence="7" id="KW-0687">Ribonucleoprotein</keyword>
<sequence length="326" mass="36375">MKYIEFKVHASRQGVEQLTAMFMSKGIYELSIKDPADMEDILDKKASYEWDYVDDSLRETVDKEPVVSVYFEDTPENRERIQDLKLSVMMLKSKELEGLYGWDVDFGRLYAETVDIDDVDWKDKWKENFKPLKVTDRLVIKPTWEEYTAAGDELVLELDPGMAFGTGSHETTSLCLKLLEEYLGEEPSDKKILDVGCGSGILSIAAALLGCGPVLGIDIDEDAVRVANENVRLNGVDDVVEITHGDLLQGVDFKADIVVANLMADLVAMLSESVADHMEKGGVFISSGILTEKKEMVENALEKAGFEIKEIREDGEWCAIVAEVGK</sequence>
<dbReference type="GO" id="GO:0032259">
    <property type="term" value="P:methylation"/>
    <property type="evidence" value="ECO:0007669"/>
    <property type="project" value="UniProtKB-KW"/>
</dbReference>
<evidence type="ECO:0000256" key="4">
    <source>
        <dbReference type="ARBA" id="ARBA00022679"/>
    </source>
</evidence>
<dbReference type="SUPFAM" id="SSF53335">
    <property type="entry name" value="S-adenosyl-L-methionine-dependent methyltransferases"/>
    <property type="match status" value="1"/>
</dbReference>
<evidence type="ECO:0000256" key="3">
    <source>
        <dbReference type="ARBA" id="ARBA00022603"/>
    </source>
</evidence>
<feature type="binding site" evidence="6">
    <location>
        <position position="218"/>
    </location>
    <ligand>
        <name>S-adenosyl-L-methionine</name>
        <dbReference type="ChEBI" id="CHEBI:59789"/>
    </ligand>
</feature>
<dbReference type="GO" id="GO:0005737">
    <property type="term" value="C:cytoplasm"/>
    <property type="evidence" value="ECO:0007669"/>
    <property type="project" value="UniProtKB-SubCell"/>
</dbReference>
<dbReference type="HAMAP" id="MF_00735">
    <property type="entry name" value="Methyltr_PrmA"/>
    <property type="match status" value="1"/>
</dbReference>
<protein>
    <recommendedName>
        <fullName evidence="6">Ribosomal protein L11 methyltransferase</fullName>
        <shortName evidence="6">L11 Mtase</shortName>
        <ecNumber evidence="6">2.1.1.-</ecNumber>
    </recommendedName>
</protein>
<keyword evidence="7" id="KW-0689">Ribosomal protein</keyword>
<comment type="caution">
    <text evidence="7">The sequence shown here is derived from an EMBL/GenBank/DDBJ whole genome shotgun (WGS) entry which is preliminary data.</text>
</comment>
<dbReference type="AlphaFoldDB" id="A0A9D1N739"/>
<organism evidence="7 8">
    <name type="scientific">Candidatus Allocopromorpha excrementipullorum</name>
    <dbReference type="NCBI Taxonomy" id="2840743"/>
    <lineage>
        <taxon>Bacteria</taxon>
        <taxon>Bacillati</taxon>
        <taxon>Bacillota</taxon>
        <taxon>Clostridia</taxon>
        <taxon>Eubacteriales</taxon>
        <taxon>Eubacteriaceae</taxon>
        <taxon>Eubacteriaceae incertae sedis</taxon>
        <taxon>Candidatus Allocopromorpha</taxon>
    </lineage>
</organism>
<keyword evidence="3 6" id="KW-0489">Methyltransferase</keyword>